<evidence type="ECO:0000256" key="4">
    <source>
        <dbReference type="ARBA" id="ARBA00023136"/>
    </source>
</evidence>
<feature type="transmembrane region" description="Helical" evidence="5">
    <location>
        <begin position="184"/>
        <end position="205"/>
    </location>
</feature>
<evidence type="ECO:0000256" key="1">
    <source>
        <dbReference type="ARBA" id="ARBA00004127"/>
    </source>
</evidence>
<dbReference type="OrthoDB" id="5506246at2"/>
<organism evidence="6 7">
    <name type="scientific">Zhengella mangrovi</name>
    <dbReference type="NCBI Taxonomy" id="1982044"/>
    <lineage>
        <taxon>Bacteria</taxon>
        <taxon>Pseudomonadati</taxon>
        <taxon>Pseudomonadota</taxon>
        <taxon>Alphaproteobacteria</taxon>
        <taxon>Hyphomicrobiales</taxon>
        <taxon>Notoacmeibacteraceae</taxon>
        <taxon>Zhengella</taxon>
    </lineage>
</organism>
<evidence type="ECO:0000256" key="3">
    <source>
        <dbReference type="ARBA" id="ARBA00022989"/>
    </source>
</evidence>
<keyword evidence="3 5" id="KW-1133">Transmembrane helix</keyword>
<comment type="subcellular location">
    <subcellularLocation>
        <location evidence="1">Endomembrane system</location>
        <topology evidence="1">Multi-pass membrane protein</topology>
    </subcellularLocation>
</comment>
<dbReference type="GO" id="GO:0005384">
    <property type="term" value="F:manganese ion transmembrane transporter activity"/>
    <property type="evidence" value="ECO:0007669"/>
    <property type="project" value="InterPro"/>
</dbReference>
<dbReference type="PANTHER" id="PTHR31851">
    <property type="entry name" value="FE(2+)/MN(2+) TRANSPORTER PCL1"/>
    <property type="match status" value="1"/>
</dbReference>
<proteinExistence type="predicted"/>
<keyword evidence="4 5" id="KW-0472">Membrane</keyword>
<evidence type="ECO:0000256" key="5">
    <source>
        <dbReference type="SAM" id="Phobius"/>
    </source>
</evidence>
<keyword evidence="2 5" id="KW-0812">Transmembrane</keyword>
<reference evidence="6 7" key="1">
    <citation type="submission" date="2017-10" db="EMBL/GenBank/DDBJ databases">
        <title>Sedimentibacterium mangrovi gen. nov., sp. nov., a novel member of family Phyllobacteriacea isolated from mangrove sediment.</title>
        <authorList>
            <person name="Liao H."/>
            <person name="Tian Y."/>
        </authorList>
    </citation>
    <scope>NUCLEOTIDE SEQUENCE [LARGE SCALE GENOMIC DNA]</scope>
    <source>
        <strain evidence="6 7">X9-2-2</strain>
    </source>
</reference>
<comment type="caution">
    <text evidence="6">The sequence shown here is derived from an EMBL/GenBank/DDBJ whole genome shotgun (WGS) entry which is preliminary data.</text>
</comment>
<sequence length="239" mass="25255">MPLEHSHDADAIATRLADGGHRSYLRDFVYGGIDGSVTTFAVVAGVEGAGLSSGVVLILGLANLVADGFSMAASNYSGTKTELDDRDRIREIEQKHIRLEPDGEREEVRQILAAKGLSGTTLEDAVEAVTSDRETWIRLMLTDEYGLSSVDPSPLSAAGVTFLAFLLCGIVPLIPFAFSLPSPFTVSIVMTGAVFLSIGAAKSLWSLAPWWRSALETLLIGSAASSLAYVVGVLLQGLA</sequence>
<feature type="transmembrane region" description="Helical" evidence="5">
    <location>
        <begin position="155"/>
        <end position="178"/>
    </location>
</feature>
<dbReference type="RefSeq" id="WP_099305649.1">
    <property type="nucleotide sequence ID" value="NZ_PDVP01000003.1"/>
</dbReference>
<evidence type="ECO:0000313" key="6">
    <source>
        <dbReference type="EMBL" id="PHP67607.1"/>
    </source>
</evidence>
<dbReference type="GO" id="GO:0030026">
    <property type="term" value="P:intracellular manganese ion homeostasis"/>
    <property type="evidence" value="ECO:0007669"/>
    <property type="project" value="InterPro"/>
</dbReference>
<accession>A0A2G1QPY2</accession>
<dbReference type="EMBL" id="PDVP01000003">
    <property type="protein sequence ID" value="PHP67607.1"/>
    <property type="molecule type" value="Genomic_DNA"/>
</dbReference>
<keyword evidence="7" id="KW-1185">Reference proteome</keyword>
<evidence type="ECO:0008006" key="8">
    <source>
        <dbReference type="Google" id="ProtNLM"/>
    </source>
</evidence>
<dbReference type="AlphaFoldDB" id="A0A2G1QPY2"/>
<evidence type="ECO:0000256" key="2">
    <source>
        <dbReference type="ARBA" id="ARBA00022692"/>
    </source>
</evidence>
<protein>
    <recommendedName>
        <fullName evidence="8">GMP synthase</fullName>
    </recommendedName>
</protein>
<name>A0A2G1QPY2_9HYPH</name>
<dbReference type="Pfam" id="PF01988">
    <property type="entry name" value="VIT1"/>
    <property type="match status" value="1"/>
</dbReference>
<feature type="transmembrane region" description="Helical" evidence="5">
    <location>
        <begin position="217"/>
        <end position="238"/>
    </location>
</feature>
<dbReference type="Proteomes" id="UP000221168">
    <property type="component" value="Unassembled WGS sequence"/>
</dbReference>
<gene>
    <name evidence="6" type="ORF">CSC94_07865</name>
</gene>
<dbReference type="InterPro" id="IPR008217">
    <property type="entry name" value="Ccc1_fam"/>
</dbReference>
<dbReference type="GO" id="GO:0012505">
    <property type="term" value="C:endomembrane system"/>
    <property type="evidence" value="ECO:0007669"/>
    <property type="project" value="UniProtKB-SubCell"/>
</dbReference>
<evidence type="ECO:0000313" key="7">
    <source>
        <dbReference type="Proteomes" id="UP000221168"/>
    </source>
</evidence>